<feature type="domain" description="G" evidence="1">
    <location>
        <begin position="30"/>
        <end position="85"/>
    </location>
</feature>
<evidence type="ECO:0000313" key="2">
    <source>
        <dbReference type="EMBL" id="RVX22828.1"/>
    </source>
</evidence>
<dbReference type="SUPFAM" id="SSF52540">
    <property type="entry name" value="P-loop containing nucleoside triphosphate hydrolases"/>
    <property type="match status" value="1"/>
</dbReference>
<dbReference type="PANTHER" id="PTHR47560:SF1">
    <property type="entry name" value="EXPRESSED PROTEIN"/>
    <property type="match status" value="1"/>
</dbReference>
<dbReference type="Proteomes" id="UP000288805">
    <property type="component" value="Unassembled WGS sequence"/>
</dbReference>
<dbReference type="Pfam" id="PF01926">
    <property type="entry name" value="MMR_HSR1"/>
    <property type="match status" value="1"/>
</dbReference>
<dbReference type="PANTHER" id="PTHR47560">
    <property type="entry name" value="EXPRESSED PROTEIN"/>
    <property type="match status" value="1"/>
</dbReference>
<gene>
    <name evidence="2" type="primary">engB_3</name>
    <name evidence="2" type="ORF">CK203_008351</name>
</gene>
<organism evidence="2 3">
    <name type="scientific">Vitis vinifera</name>
    <name type="common">Grape</name>
    <dbReference type="NCBI Taxonomy" id="29760"/>
    <lineage>
        <taxon>Eukaryota</taxon>
        <taxon>Viridiplantae</taxon>
        <taxon>Streptophyta</taxon>
        <taxon>Embryophyta</taxon>
        <taxon>Tracheophyta</taxon>
        <taxon>Spermatophyta</taxon>
        <taxon>Magnoliopsida</taxon>
        <taxon>eudicotyledons</taxon>
        <taxon>Gunneridae</taxon>
        <taxon>Pentapetalae</taxon>
        <taxon>rosids</taxon>
        <taxon>Vitales</taxon>
        <taxon>Vitaceae</taxon>
        <taxon>Viteae</taxon>
        <taxon>Vitis</taxon>
    </lineage>
</organism>
<protein>
    <submittedName>
        <fullName evidence="2">Putative GTP-binding protein EngB</fullName>
    </submittedName>
</protein>
<dbReference type="AlphaFoldDB" id="A0A438KNR0"/>
<sequence>MLSMAASTTDCRIIGEYVLGNGTVLSVVQSSLKNALTGQWGLVRMSDKPGLTQTMNFFNLGSKLCVVDLPGYSSGYGKTEVKDAWEELVSMRVGLGL</sequence>
<evidence type="ECO:0000259" key="1">
    <source>
        <dbReference type="Pfam" id="PF01926"/>
    </source>
</evidence>
<comment type="caution">
    <text evidence="2">The sequence shown here is derived from an EMBL/GenBank/DDBJ whole genome shotgun (WGS) entry which is preliminary data.</text>
</comment>
<dbReference type="EMBL" id="QGNW01000002">
    <property type="protein sequence ID" value="RVX22828.1"/>
    <property type="molecule type" value="Genomic_DNA"/>
</dbReference>
<dbReference type="GO" id="GO:0005525">
    <property type="term" value="F:GTP binding"/>
    <property type="evidence" value="ECO:0007669"/>
    <property type="project" value="InterPro"/>
</dbReference>
<dbReference type="InterPro" id="IPR006073">
    <property type="entry name" value="GTP-bd"/>
</dbReference>
<reference evidence="2 3" key="1">
    <citation type="journal article" date="2018" name="PLoS Genet.">
        <title>Population sequencing reveals clonal diversity and ancestral inbreeding in the grapevine cultivar Chardonnay.</title>
        <authorList>
            <person name="Roach M.J."/>
            <person name="Johnson D.L."/>
            <person name="Bohlmann J."/>
            <person name="van Vuuren H.J."/>
            <person name="Jones S.J."/>
            <person name="Pretorius I.S."/>
            <person name="Schmidt S.A."/>
            <person name="Borneman A.R."/>
        </authorList>
    </citation>
    <scope>NUCLEOTIDE SEQUENCE [LARGE SCALE GENOMIC DNA]</scope>
    <source>
        <strain evidence="3">cv. Chardonnay</strain>
        <tissue evidence="2">Leaf</tissue>
    </source>
</reference>
<accession>A0A438KNR0</accession>
<dbReference type="InterPro" id="IPR027417">
    <property type="entry name" value="P-loop_NTPase"/>
</dbReference>
<evidence type="ECO:0000313" key="3">
    <source>
        <dbReference type="Proteomes" id="UP000288805"/>
    </source>
</evidence>
<name>A0A438KNR0_VITVI</name>
<dbReference type="Gene3D" id="3.40.50.300">
    <property type="entry name" value="P-loop containing nucleotide triphosphate hydrolases"/>
    <property type="match status" value="1"/>
</dbReference>
<proteinExistence type="predicted"/>